<dbReference type="KEGG" id="tco:Theco_1178"/>
<keyword evidence="9" id="KW-0762">Sugar transport</keyword>
<dbReference type="InterPro" id="IPR035906">
    <property type="entry name" value="MetI-like_sf"/>
</dbReference>
<keyword evidence="2 7" id="KW-0813">Transport</keyword>
<dbReference type="EMBL" id="CP003255">
    <property type="protein sequence ID" value="AGA57349.1"/>
    <property type="molecule type" value="Genomic_DNA"/>
</dbReference>
<feature type="transmembrane region" description="Helical" evidence="7">
    <location>
        <begin position="23"/>
        <end position="49"/>
    </location>
</feature>
<reference evidence="10" key="1">
    <citation type="submission" date="2012-01" db="EMBL/GenBank/DDBJ databases">
        <title>Complete sequence of chromosome of Thermobacillus composti KWC4.</title>
        <authorList>
            <person name="Lucas S."/>
            <person name="Han J."/>
            <person name="Lapidus A."/>
            <person name="Cheng J.-F."/>
            <person name="Goodwin L."/>
            <person name="Pitluck S."/>
            <person name="Peters L."/>
            <person name="Ovchinnikova G."/>
            <person name="Teshima H."/>
            <person name="Detter J.C."/>
            <person name="Han C."/>
            <person name="Tapia R."/>
            <person name="Land M."/>
            <person name="Hauser L."/>
            <person name="Kyrpides N."/>
            <person name="Ivanova N."/>
            <person name="Pagani I."/>
            <person name="Anderson I."/>
            <person name="Woyke T."/>
        </authorList>
    </citation>
    <scope>NUCLEOTIDE SEQUENCE [LARGE SCALE GENOMIC DNA]</scope>
    <source>
        <strain evidence="10">DSM 18247 / JCM 13945 / KWC4</strain>
    </source>
</reference>
<evidence type="ECO:0000259" key="8">
    <source>
        <dbReference type="PROSITE" id="PS50928"/>
    </source>
</evidence>
<dbReference type="Proteomes" id="UP000010795">
    <property type="component" value="Chromosome"/>
</dbReference>
<evidence type="ECO:0000256" key="4">
    <source>
        <dbReference type="ARBA" id="ARBA00022692"/>
    </source>
</evidence>
<evidence type="ECO:0000313" key="9">
    <source>
        <dbReference type="EMBL" id="AGA57349.1"/>
    </source>
</evidence>
<evidence type="ECO:0000256" key="1">
    <source>
        <dbReference type="ARBA" id="ARBA00004651"/>
    </source>
</evidence>
<evidence type="ECO:0000256" key="5">
    <source>
        <dbReference type="ARBA" id="ARBA00022989"/>
    </source>
</evidence>
<feature type="transmembrane region" description="Helical" evidence="7">
    <location>
        <begin position="169"/>
        <end position="192"/>
    </location>
</feature>
<dbReference type="SUPFAM" id="SSF161098">
    <property type="entry name" value="MetI-like"/>
    <property type="match status" value="1"/>
</dbReference>
<dbReference type="PANTHER" id="PTHR30193">
    <property type="entry name" value="ABC TRANSPORTER PERMEASE PROTEIN"/>
    <property type="match status" value="1"/>
</dbReference>
<feature type="domain" description="ABC transmembrane type-1" evidence="8">
    <location>
        <begin position="80"/>
        <end position="296"/>
    </location>
</feature>
<dbReference type="PROSITE" id="PS50928">
    <property type="entry name" value="ABC_TM1"/>
    <property type="match status" value="1"/>
</dbReference>
<keyword evidence="6 7" id="KW-0472">Membrane</keyword>
<dbReference type="GO" id="GO:0055085">
    <property type="term" value="P:transmembrane transport"/>
    <property type="evidence" value="ECO:0007669"/>
    <property type="project" value="InterPro"/>
</dbReference>
<feature type="transmembrane region" description="Helical" evidence="7">
    <location>
        <begin position="84"/>
        <end position="105"/>
    </location>
</feature>
<sequence>MKANSINIYKQDAPSLRKKTEPYLYLLPTLLLMCVLLIIPIIMVIRYSFYDNVIINKNPVFVGLENFKLIFENSTFVVAVKNTIVFVGGSIVFHMIFGLAFAVVLNTKYLHRRTKAVSRVLLALPWMFTASVIAILWKMMMNPNGIINYLLSVTNLSSSHIEWLASRDFALFSITFINIWAGYPFYMVSLLAGLQGIPNDLYEAAAIDGANISQRFFRITLPQLKPIIISLVMLDFVWTIQQFALIWMTTGGGPINATEMMSTFIYKLGFSKYEYAQASASAVILLVVCTIVAIFYVRHQRGQE</sequence>
<comment type="subcellular location">
    <subcellularLocation>
        <location evidence="1 7">Cell membrane</location>
        <topology evidence="1 7">Multi-pass membrane protein</topology>
    </subcellularLocation>
</comment>
<dbReference type="AlphaFoldDB" id="L0ECL2"/>
<gene>
    <name evidence="9" type="ordered locus">Theco_1178</name>
</gene>
<protein>
    <submittedName>
        <fullName evidence="9">Permease component of ABC-type sugar transporter</fullName>
    </submittedName>
</protein>
<dbReference type="GO" id="GO:0005886">
    <property type="term" value="C:plasma membrane"/>
    <property type="evidence" value="ECO:0007669"/>
    <property type="project" value="UniProtKB-SubCell"/>
</dbReference>
<proteinExistence type="inferred from homology"/>
<dbReference type="CDD" id="cd06261">
    <property type="entry name" value="TM_PBP2"/>
    <property type="match status" value="1"/>
</dbReference>
<evidence type="ECO:0000256" key="2">
    <source>
        <dbReference type="ARBA" id="ARBA00022448"/>
    </source>
</evidence>
<dbReference type="Gene3D" id="1.10.3720.10">
    <property type="entry name" value="MetI-like"/>
    <property type="match status" value="1"/>
</dbReference>
<evidence type="ECO:0000256" key="3">
    <source>
        <dbReference type="ARBA" id="ARBA00022475"/>
    </source>
</evidence>
<keyword evidence="4 7" id="KW-0812">Transmembrane</keyword>
<keyword evidence="10" id="KW-1185">Reference proteome</keyword>
<evidence type="ECO:0000256" key="7">
    <source>
        <dbReference type="RuleBase" id="RU363032"/>
    </source>
</evidence>
<organism evidence="9 10">
    <name type="scientific">Thermobacillus composti (strain DSM 18247 / JCM 13945 / KWC4)</name>
    <dbReference type="NCBI Taxonomy" id="717605"/>
    <lineage>
        <taxon>Bacteria</taxon>
        <taxon>Bacillati</taxon>
        <taxon>Bacillota</taxon>
        <taxon>Bacilli</taxon>
        <taxon>Bacillales</taxon>
        <taxon>Paenibacillaceae</taxon>
        <taxon>Thermobacillus</taxon>
    </lineage>
</organism>
<dbReference type="PANTHER" id="PTHR30193:SF37">
    <property type="entry name" value="INNER MEMBRANE ABC TRANSPORTER PERMEASE PROTEIN YCJO"/>
    <property type="match status" value="1"/>
</dbReference>
<dbReference type="STRING" id="717605.Theco_1178"/>
<evidence type="ECO:0000256" key="6">
    <source>
        <dbReference type="ARBA" id="ARBA00023136"/>
    </source>
</evidence>
<keyword evidence="5 7" id="KW-1133">Transmembrane helix</keyword>
<dbReference type="InterPro" id="IPR051393">
    <property type="entry name" value="ABC_transporter_permease"/>
</dbReference>
<dbReference type="RefSeq" id="WP_015254106.1">
    <property type="nucleotide sequence ID" value="NC_019897.1"/>
</dbReference>
<feature type="transmembrane region" description="Helical" evidence="7">
    <location>
        <begin position="117"/>
        <end position="137"/>
    </location>
</feature>
<accession>L0ECL2</accession>
<keyword evidence="3" id="KW-1003">Cell membrane</keyword>
<dbReference type="Pfam" id="PF00528">
    <property type="entry name" value="BPD_transp_1"/>
    <property type="match status" value="1"/>
</dbReference>
<name>L0ECL2_THECK</name>
<comment type="similarity">
    <text evidence="7">Belongs to the binding-protein-dependent transport system permease family.</text>
</comment>
<dbReference type="InterPro" id="IPR000515">
    <property type="entry name" value="MetI-like"/>
</dbReference>
<dbReference type="eggNOG" id="COG1175">
    <property type="taxonomic scope" value="Bacteria"/>
</dbReference>
<evidence type="ECO:0000313" key="10">
    <source>
        <dbReference type="Proteomes" id="UP000010795"/>
    </source>
</evidence>
<dbReference type="HOGENOM" id="CLU_016047_0_3_9"/>
<feature type="transmembrane region" description="Helical" evidence="7">
    <location>
        <begin position="275"/>
        <end position="297"/>
    </location>
</feature>